<feature type="domain" description="CusB-like beta-barrel" evidence="5">
    <location>
        <begin position="224"/>
        <end position="297"/>
    </location>
</feature>
<keyword evidence="2" id="KW-0175">Coiled coil</keyword>
<evidence type="ECO:0000313" key="8">
    <source>
        <dbReference type="Proteomes" id="UP000252733"/>
    </source>
</evidence>
<proteinExistence type="inferred from homology"/>
<dbReference type="Pfam" id="PF25954">
    <property type="entry name" value="Beta-barrel_RND_2"/>
    <property type="match status" value="1"/>
</dbReference>
<dbReference type="Pfam" id="PF25967">
    <property type="entry name" value="RND-MFP_C"/>
    <property type="match status" value="1"/>
</dbReference>
<feature type="domain" description="CzcB-like alpha-helical hairpin" evidence="4">
    <location>
        <begin position="134"/>
        <end position="185"/>
    </location>
</feature>
<dbReference type="Proteomes" id="UP000252733">
    <property type="component" value="Unassembled WGS sequence"/>
</dbReference>
<dbReference type="InterPro" id="IPR058648">
    <property type="entry name" value="HH_CzcB-like"/>
</dbReference>
<name>A0A368UND1_9BACT</name>
<dbReference type="GO" id="GO:0015562">
    <property type="term" value="F:efflux transmembrane transporter activity"/>
    <property type="evidence" value="ECO:0007669"/>
    <property type="project" value="TreeGrafter"/>
</dbReference>
<keyword evidence="8" id="KW-1185">Reference proteome</keyword>
<evidence type="ECO:0000259" key="4">
    <source>
        <dbReference type="Pfam" id="PF25893"/>
    </source>
</evidence>
<dbReference type="EMBL" id="QPIZ01000027">
    <property type="protein sequence ID" value="RCW29550.1"/>
    <property type="molecule type" value="Genomic_DNA"/>
</dbReference>
<dbReference type="Gene3D" id="2.40.420.20">
    <property type="match status" value="1"/>
</dbReference>
<dbReference type="RefSeq" id="WP_114437864.1">
    <property type="nucleotide sequence ID" value="NZ_QPIZ01000027.1"/>
</dbReference>
<organism evidence="7 8">
    <name type="scientific">Marinilabilia salmonicolor</name>
    <dbReference type="NCBI Taxonomy" id="989"/>
    <lineage>
        <taxon>Bacteria</taxon>
        <taxon>Pseudomonadati</taxon>
        <taxon>Bacteroidota</taxon>
        <taxon>Bacteroidia</taxon>
        <taxon>Marinilabiliales</taxon>
        <taxon>Marinilabiliaceae</taxon>
        <taxon>Marinilabilia</taxon>
    </lineage>
</organism>
<comment type="caution">
    <text evidence="7">The sequence shown here is derived from an EMBL/GenBank/DDBJ whole genome shotgun (WGS) entry which is preliminary data.</text>
</comment>
<keyword evidence="3" id="KW-0732">Signal</keyword>
<feature type="domain" description="Multidrug resistance protein MdtA-like C-terminal permuted SH3" evidence="6">
    <location>
        <begin position="303"/>
        <end position="366"/>
    </location>
</feature>
<dbReference type="SUPFAM" id="SSF111369">
    <property type="entry name" value="HlyD-like secretion proteins"/>
    <property type="match status" value="1"/>
</dbReference>
<dbReference type="InterPro" id="IPR058627">
    <property type="entry name" value="MdtA-like_C"/>
</dbReference>
<evidence type="ECO:0000256" key="3">
    <source>
        <dbReference type="SAM" id="SignalP"/>
    </source>
</evidence>
<feature type="signal peptide" evidence="3">
    <location>
        <begin position="1"/>
        <end position="26"/>
    </location>
</feature>
<accession>A0A368UND1</accession>
<protein>
    <submittedName>
        <fullName evidence="7">RND family efflux transporter MFP subunit</fullName>
    </submittedName>
</protein>
<feature type="coiled-coil region" evidence="2">
    <location>
        <begin position="26"/>
        <end position="56"/>
    </location>
</feature>
<dbReference type="PANTHER" id="PTHR30469:SF15">
    <property type="entry name" value="HLYD FAMILY OF SECRETION PROTEINS"/>
    <property type="match status" value="1"/>
</dbReference>
<sequence>MIRLFILLSLLISAILAEGCSANAPADEQEMKKEQLENYRKELNDLKAKIVDLEAELNSGTPANAVNVEISALQPVNFEQFIEASGIVSTDQNIIVSPETPGIIQSILIKEGDDVKKGQILAKLNTESIRQSIEEIKVNLQLATTLFQRREKLWEQNIGSEVELLQAESNMMALQKKLQGLEAQMDMALVKAPISGVVDDLLQKQGEMAGPAIPFARIVNLEEIYITADVSEEYLNKINQGDSVDVFFPVLGILKKATIFRTSAVIDPDSRTFSIRADLKNNDLSLQPNLMGEMRMRISHIPDALVVPSILVKKDFNGEFLFVVSTDENDISRAEKRYITTGIKDNNNTVVTNGLMEGTKIITKGFAQVTNGSALNIN</sequence>
<evidence type="ECO:0000259" key="5">
    <source>
        <dbReference type="Pfam" id="PF25954"/>
    </source>
</evidence>
<dbReference type="GO" id="GO:1990281">
    <property type="term" value="C:efflux pump complex"/>
    <property type="evidence" value="ECO:0007669"/>
    <property type="project" value="TreeGrafter"/>
</dbReference>
<feature type="chain" id="PRO_5016827764" evidence="3">
    <location>
        <begin position="27"/>
        <end position="378"/>
    </location>
</feature>
<evidence type="ECO:0000256" key="2">
    <source>
        <dbReference type="SAM" id="Coils"/>
    </source>
</evidence>
<dbReference type="Gene3D" id="2.40.30.170">
    <property type="match status" value="1"/>
</dbReference>
<dbReference type="InterPro" id="IPR006143">
    <property type="entry name" value="RND_pump_MFP"/>
</dbReference>
<evidence type="ECO:0000313" key="7">
    <source>
        <dbReference type="EMBL" id="RCW29550.1"/>
    </source>
</evidence>
<comment type="similarity">
    <text evidence="1">Belongs to the membrane fusion protein (MFP) (TC 8.A.1) family.</text>
</comment>
<reference evidence="7 8" key="1">
    <citation type="submission" date="2018-07" db="EMBL/GenBank/DDBJ databases">
        <title>Freshwater and sediment microbial communities from various areas in North America, analyzing microbe dynamics in response to fracking.</title>
        <authorList>
            <person name="Lamendella R."/>
        </authorList>
    </citation>
    <scope>NUCLEOTIDE SEQUENCE [LARGE SCALE GENOMIC DNA]</scope>
    <source>
        <strain evidence="7 8">160A</strain>
    </source>
</reference>
<dbReference type="Gene3D" id="1.10.287.470">
    <property type="entry name" value="Helix hairpin bin"/>
    <property type="match status" value="1"/>
</dbReference>
<evidence type="ECO:0000256" key="1">
    <source>
        <dbReference type="ARBA" id="ARBA00009477"/>
    </source>
</evidence>
<evidence type="ECO:0000259" key="6">
    <source>
        <dbReference type="Pfam" id="PF25967"/>
    </source>
</evidence>
<dbReference type="InterPro" id="IPR058792">
    <property type="entry name" value="Beta-barrel_RND_2"/>
</dbReference>
<dbReference type="NCBIfam" id="TIGR01730">
    <property type="entry name" value="RND_mfp"/>
    <property type="match status" value="1"/>
</dbReference>
<dbReference type="Pfam" id="PF25893">
    <property type="entry name" value="HH_CzcB"/>
    <property type="match status" value="1"/>
</dbReference>
<feature type="coiled-coil region" evidence="2">
    <location>
        <begin position="164"/>
        <end position="191"/>
    </location>
</feature>
<gene>
    <name evidence="7" type="ORF">DFO77_12743</name>
</gene>
<dbReference type="Gene3D" id="2.40.50.100">
    <property type="match status" value="1"/>
</dbReference>
<dbReference type="PANTHER" id="PTHR30469">
    <property type="entry name" value="MULTIDRUG RESISTANCE PROTEIN MDTA"/>
    <property type="match status" value="1"/>
</dbReference>
<dbReference type="AlphaFoldDB" id="A0A368UND1"/>